<gene>
    <name evidence="1" type="ORF">QO018_004415</name>
</gene>
<dbReference type="Proteomes" id="UP001244552">
    <property type="component" value="Unassembled WGS sequence"/>
</dbReference>
<accession>A0ABU0MQR4</accession>
<protein>
    <submittedName>
        <fullName evidence="1">Uncharacterized protein</fullName>
    </submittedName>
</protein>
<reference evidence="1 2" key="1">
    <citation type="submission" date="2023-07" db="EMBL/GenBank/DDBJ databases">
        <title>Genomic Encyclopedia of Type Strains, Phase IV (KMG-IV): sequencing the most valuable type-strain genomes for metagenomic binning, comparative biology and taxonomic classification.</title>
        <authorList>
            <person name="Goeker M."/>
        </authorList>
    </citation>
    <scope>NUCLEOTIDE SEQUENCE [LARGE SCALE GENOMIC DNA]</scope>
    <source>
        <strain evidence="1 2">DSM 19922</strain>
    </source>
</reference>
<proteinExistence type="predicted"/>
<dbReference type="RefSeq" id="WP_209986166.1">
    <property type="nucleotide sequence ID" value="NZ_JAGINO010000018.1"/>
</dbReference>
<name>A0ABU0MQR4_9PROT</name>
<organism evidence="1 2">
    <name type="scientific">Azospirillum picis</name>
    <dbReference type="NCBI Taxonomy" id="488438"/>
    <lineage>
        <taxon>Bacteria</taxon>
        <taxon>Pseudomonadati</taxon>
        <taxon>Pseudomonadota</taxon>
        <taxon>Alphaproteobacteria</taxon>
        <taxon>Rhodospirillales</taxon>
        <taxon>Azospirillaceae</taxon>
        <taxon>Azospirillum</taxon>
    </lineage>
</organism>
<sequence length="74" mass="8923">MEDIDRQRTLAYFERLGRDRVRLYTAIDCERYLGDWQVRELADQWLDAKQAEEQPRPLWRRLLSERRGAAASRG</sequence>
<evidence type="ECO:0000313" key="2">
    <source>
        <dbReference type="Proteomes" id="UP001244552"/>
    </source>
</evidence>
<evidence type="ECO:0000313" key="1">
    <source>
        <dbReference type="EMBL" id="MDQ0535533.1"/>
    </source>
</evidence>
<dbReference type="EMBL" id="JAUSVU010000018">
    <property type="protein sequence ID" value="MDQ0535533.1"/>
    <property type="molecule type" value="Genomic_DNA"/>
</dbReference>
<keyword evidence="2" id="KW-1185">Reference proteome</keyword>
<comment type="caution">
    <text evidence="1">The sequence shown here is derived from an EMBL/GenBank/DDBJ whole genome shotgun (WGS) entry which is preliminary data.</text>
</comment>